<dbReference type="PROSITE" id="PS00018">
    <property type="entry name" value="EF_HAND_1"/>
    <property type="match status" value="1"/>
</dbReference>
<feature type="region of interest" description="Disordered" evidence="18">
    <location>
        <begin position="1041"/>
        <end position="1077"/>
    </location>
</feature>
<comment type="cofactor">
    <cofactor evidence="1">
        <name>Ca(2+)</name>
        <dbReference type="ChEBI" id="CHEBI:29108"/>
    </cofactor>
</comment>
<evidence type="ECO:0000259" key="20">
    <source>
        <dbReference type="PROSITE" id="PS50004"/>
    </source>
</evidence>
<evidence type="ECO:0000256" key="3">
    <source>
        <dbReference type="ARBA" id="ARBA00004496"/>
    </source>
</evidence>
<dbReference type="PROSITE" id="PS50008">
    <property type="entry name" value="PIPLC_Y_DOMAIN"/>
    <property type="match status" value="1"/>
</dbReference>
<evidence type="ECO:0000256" key="1">
    <source>
        <dbReference type="ARBA" id="ARBA00001913"/>
    </source>
</evidence>
<keyword evidence="13" id="KW-0472">Membrane</keyword>
<feature type="compositionally biased region" description="Basic and acidic residues" evidence="18">
    <location>
        <begin position="552"/>
        <end position="562"/>
    </location>
</feature>
<organism evidence="23 24">
    <name type="scientific">Herpetotheres cachinnans</name>
    <name type="common">Laughing falcon</name>
    <name type="synonym">Falco cachinnans</name>
    <dbReference type="NCBI Taxonomy" id="56343"/>
    <lineage>
        <taxon>Eukaryota</taxon>
        <taxon>Metazoa</taxon>
        <taxon>Chordata</taxon>
        <taxon>Craniata</taxon>
        <taxon>Vertebrata</taxon>
        <taxon>Euteleostomi</taxon>
        <taxon>Archelosauria</taxon>
        <taxon>Archosauria</taxon>
        <taxon>Dinosauria</taxon>
        <taxon>Saurischia</taxon>
        <taxon>Theropoda</taxon>
        <taxon>Coelurosauria</taxon>
        <taxon>Aves</taxon>
        <taxon>Neognathae</taxon>
        <taxon>Neoaves</taxon>
        <taxon>Telluraves</taxon>
        <taxon>Australaves</taxon>
        <taxon>Falconiformes</taxon>
        <taxon>Falconidae</taxon>
        <taxon>Herpetotheres</taxon>
    </lineage>
</organism>
<evidence type="ECO:0000313" key="24">
    <source>
        <dbReference type="Proteomes" id="UP000555649"/>
    </source>
</evidence>
<evidence type="ECO:0000256" key="16">
    <source>
        <dbReference type="ARBA" id="ARBA00054490"/>
    </source>
</evidence>
<evidence type="ECO:0000256" key="7">
    <source>
        <dbReference type="ARBA" id="ARBA00022723"/>
    </source>
</evidence>
<dbReference type="SUPFAM" id="SSF50729">
    <property type="entry name" value="PH domain-like"/>
    <property type="match status" value="1"/>
</dbReference>
<dbReference type="GO" id="GO:0005737">
    <property type="term" value="C:cytoplasm"/>
    <property type="evidence" value="ECO:0007669"/>
    <property type="project" value="UniProtKB-SubCell"/>
</dbReference>
<keyword evidence="6" id="KW-0597">Phosphoprotein</keyword>
<dbReference type="SMART" id="SM00148">
    <property type="entry name" value="PLCXc"/>
    <property type="match status" value="1"/>
</dbReference>
<keyword evidence="11 17" id="KW-0442">Lipid degradation</keyword>
<dbReference type="InterPro" id="IPR000909">
    <property type="entry name" value="PLipase_C_PInositol-sp_X_dom"/>
</dbReference>
<dbReference type="Gene3D" id="3.20.20.190">
    <property type="entry name" value="Phosphatidylinositol (PI) phosphodiesterase"/>
    <property type="match status" value="2"/>
</dbReference>
<dbReference type="FunFam" id="2.30.29.30:FF:000063">
    <property type="entry name" value="Phosphoinositide phospholipase C"/>
    <property type="match status" value="1"/>
</dbReference>
<evidence type="ECO:0000256" key="11">
    <source>
        <dbReference type="ARBA" id="ARBA00022963"/>
    </source>
</evidence>
<dbReference type="PROSITE" id="PS50007">
    <property type="entry name" value="PIPLC_X_DOMAIN"/>
    <property type="match status" value="1"/>
</dbReference>
<feature type="domain" description="C2" evidence="20">
    <location>
        <begin position="751"/>
        <end position="880"/>
    </location>
</feature>
<dbReference type="PROSITE" id="PS50222">
    <property type="entry name" value="EF_HAND_2"/>
    <property type="match status" value="2"/>
</dbReference>
<evidence type="ECO:0000256" key="12">
    <source>
        <dbReference type="ARBA" id="ARBA00023098"/>
    </source>
</evidence>
<dbReference type="InterPro" id="IPR011992">
    <property type="entry name" value="EF-hand-dom_pair"/>
</dbReference>
<evidence type="ECO:0000256" key="17">
    <source>
        <dbReference type="RuleBase" id="RU361133"/>
    </source>
</evidence>
<dbReference type="SUPFAM" id="SSF47473">
    <property type="entry name" value="EF-hand"/>
    <property type="match status" value="1"/>
</dbReference>
<evidence type="ECO:0000256" key="2">
    <source>
        <dbReference type="ARBA" id="ARBA00004236"/>
    </source>
</evidence>
<gene>
    <name evidence="23" type="primary">Plch2</name>
    <name evidence="23" type="ORF">HERCAC_R13738</name>
</gene>
<evidence type="ECO:0000259" key="22">
    <source>
        <dbReference type="PROSITE" id="PS50222"/>
    </source>
</evidence>
<name>A0A7L0GCL8_HERCA</name>
<dbReference type="PROSITE" id="PS50004">
    <property type="entry name" value="C2"/>
    <property type="match status" value="1"/>
</dbReference>
<dbReference type="InterPro" id="IPR000008">
    <property type="entry name" value="C2_dom"/>
</dbReference>
<dbReference type="GO" id="GO:0051209">
    <property type="term" value="P:release of sequestered calcium ion into cytosol"/>
    <property type="evidence" value="ECO:0007669"/>
    <property type="project" value="TreeGrafter"/>
</dbReference>
<feature type="domain" description="EF-hand" evidence="22">
    <location>
        <begin position="174"/>
        <end position="204"/>
    </location>
</feature>
<dbReference type="EMBL" id="VXAJ01000121">
    <property type="protein sequence ID" value="NXK05807.1"/>
    <property type="molecule type" value="Genomic_DNA"/>
</dbReference>
<feature type="domain" description="EF-hand" evidence="22">
    <location>
        <begin position="205"/>
        <end position="241"/>
    </location>
</feature>
<evidence type="ECO:0000256" key="18">
    <source>
        <dbReference type="SAM" id="MobiDB-lite"/>
    </source>
</evidence>
<keyword evidence="14" id="KW-0807">Transducer</keyword>
<dbReference type="PANTHER" id="PTHR10336">
    <property type="entry name" value="PHOSPHOINOSITIDE-SPECIFIC PHOSPHOLIPASE C FAMILY PROTEIN"/>
    <property type="match status" value="1"/>
</dbReference>
<proteinExistence type="predicted"/>
<dbReference type="PRINTS" id="PR00390">
    <property type="entry name" value="PHPHLIPASEC"/>
</dbReference>
<evidence type="ECO:0000256" key="4">
    <source>
        <dbReference type="ARBA" id="ARBA00022475"/>
    </source>
</evidence>
<dbReference type="InterPro" id="IPR017946">
    <property type="entry name" value="PLC-like_Pdiesterase_TIM-brl"/>
</dbReference>
<comment type="function">
    <text evidence="16">The production of the second messenger molecules diacylglycerol (DAG) and inositol 1,4,5-trisphosphate (IP3) is mediated by activated phosphatidylinositol-specific phospholipase C enzymes. This phospholipase activity is very sensitive to calcium. May be important for formation and maintenance of the neuronal network in the postnatal brain.</text>
</comment>
<dbReference type="InterPro" id="IPR035892">
    <property type="entry name" value="C2_domain_sf"/>
</dbReference>
<keyword evidence="24" id="KW-1185">Reference proteome</keyword>
<dbReference type="Gene3D" id="1.10.238.10">
    <property type="entry name" value="EF-hand"/>
    <property type="match status" value="2"/>
</dbReference>
<evidence type="ECO:0000256" key="15">
    <source>
        <dbReference type="ARBA" id="ARBA00023674"/>
    </source>
</evidence>
<feature type="region of interest" description="Disordered" evidence="18">
    <location>
        <begin position="535"/>
        <end position="610"/>
    </location>
</feature>
<feature type="region of interest" description="Disordered" evidence="18">
    <location>
        <begin position="1188"/>
        <end position="1215"/>
    </location>
</feature>
<evidence type="ECO:0000256" key="5">
    <source>
        <dbReference type="ARBA" id="ARBA00022490"/>
    </source>
</evidence>
<feature type="compositionally biased region" description="Polar residues" evidence="18">
    <location>
        <begin position="1191"/>
        <end position="1213"/>
    </location>
</feature>
<dbReference type="Pfam" id="PF00168">
    <property type="entry name" value="C2"/>
    <property type="match status" value="1"/>
</dbReference>
<dbReference type="InterPro" id="IPR015359">
    <property type="entry name" value="PLC_EF-hand-like"/>
</dbReference>
<dbReference type="SMART" id="SM00149">
    <property type="entry name" value="PLCYc"/>
    <property type="match status" value="1"/>
</dbReference>
<dbReference type="Gene3D" id="2.60.40.150">
    <property type="entry name" value="C2 domain"/>
    <property type="match status" value="1"/>
</dbReference>
<feature type="domain" description="PH" evidence="19">
    <location>
        <begin position="46"/>
        <end position="154"/>
    </location>
</feature>
<keyword evidence="8" id="KW-0677">Repeat</keyword>
<evidence type="ECO:0000256" key="14">
    <source>
        <dbReference type="ARBA" id="ARBA00023224"/>
    </source>
</evidence>
<dbReference type="GO" id="GO:0046488">
    <property type="term" value="P:phosphatidylinositol metabolic process"/>
    <property type="evidence" value="ECO:0007669"/>
    <property type="project" value="TreeGrafter"/>
</dbReference>
<dbReference type="Pfam" id="PF16457">
    <property type="entry name" value="PH_12"/>
    <property type="match status" value="1"/>
</dbReference>
<evidence type="ECO:0000256" key="13">
    <source>
        <dbReference type="ARBA" id="ARBA00023136"/>
    </source>
</evidence>
<dbReference type="InterPro" id="IPR002048">
    <property type="entry name" value="EF_hand_dom"/>
</dbReference>
<dbReference type="SMART" id="SM00239">
    <property type="entry name" value="C2"/>
    <property type="match status" value="1"/>
</dbReference>
<keyword evidence="10" id="KW-0106">Calcium</keyword>
<feature type="compositionally biased region" description="Low complexity" evidence="18">
    <location>
        <begin position="1354"/>
        <end position="1365"/>
    </location>
</feature>
<keyword evidence="5" id="KW-0963">Cytoplasm</keyword>
<comment type="catalytic activity">
    <reaction evidence="15">
        <text>a 1,2-diacyl-sn-glycero-3-phospho-(1D-myo-inositol-4,5-bisphosphate) + H2O = 1D-myo-inositol 1,4,5-trisphosphate + a 1,2-diacyl-sn-glycerol + H(+)</text>
        <dbReference type="Rhea" id="RHEA:33179"/>
        <dbReference type="ChEBI" id="CHEBI:15377"/>
        <dbReference type="ChEBI" id="CHEBI:15378"/>
        <dbReference type="ChEBI" id="CHEBI:17815"/>
        <dbReference type="ChEBI" id="CHEBI:58456"/>
        <dbReference type="ChEBI" id="CHEBI:203600"/>
        <dbReference type="EC" id="3.1.4.11"/>
    </reaction>
    <physiologicalReaction direction="left-to-right" evidence="15">
        <dbReference type="Rhea" id="RHEA:33180"/>
    </physiologicalReaction>
</comment>
<dbReference type="SMART" id="SM00233">
    <property type="entry name" value="PH"/>
    <property type="match status" value="1"/>
</dbReference>
<dbReference type="Proteomes" id="UP000555649">
    <property type="component" value="Unassembled WGS sequence"/>
</dbReference>
<dbReference type="Pfam" id="PF00388">
    <property type="entry name" value="PI-PLC-X"/>
    <property type="match status" value="1"/>
</dbReference>
<dbReference type="CDD" id="cd13364">
    <property type="entry name" value="PH_PLC_eta"/>
    <property type="match status" value="1"/>
</dbReference>
<dbReference type="FunFam" id="3.20.20.190:FF:000002">
    <property type="entry name" value="Phosphoinositide phospholipase C"/>
    <property type="match status" value="1"/>
</dbReference>
<dbReference type="SUPFAM" id="SSF49562">
    <property type="entry name" value="C2 domain (Calcium/lipid-binding domain, CaLB)"/>
    <property type="match status" value="1"/>
</dbReference>
<evidence type="ECO:0000313" key="23">
    <source>
        <dbReference type="EMBL" id="NXK05807.1"/>
    </source>
</evidence>
<dbReference type="InterPro" id="IPR018247">
    <property type="entry name" value="EF_Hand_1_Ca_BS"/>
</dbReference>
<feature type="region of interest" description="Disordered" evidence="18">
    <location>
        <begin position="1336"/>
        <end position="1404"/>
    </location>
</feature>
<dbReference type="InterPro" id="IPR001849">
    <property type="entry name" value="PH_domain"/>
</dbReference>
<evidence type="ECO:0000259" key="21">
    <source>
        <dbReference type="PROSITE" id="PS50008"/>
    </source>
</evidence>
<feature type="region of interest" description="Disordered" evidence="18">
    <location>
        <begin position="477"/>
        <end position="503"/>
    </location>
</feature>
<dbReference type="InterPro" id="IPR046971">
    <property type="entry name" value="PLC-eta2_EFh"/>
</dbReference>
<dbReference type="GO" id="GO:0016042">
    <property type="term" value="P:lipid catabolic process"/>
    <property type="evidence" value="ECO:0007669"/>
    <property type="project" value="UniProtKB-KW"/>
</dbReference>
<comment type="subcellular location">
    <subcellularLocation>
        <location evidence="2">Cell membrane</location>
    </subcellularLocation>
    <subcellularLocation>
        <location evidence="3">Cytoplasm</location>
    </subcellularLocation>
</comment>
<dbReference type="Pfam" id="PF00387">
    <property type="entry name" value="PI-PLC-Y"/>
    <property type="match status" value="1"/>
</dbReference>
<dbReference type="GO" id="GO:0005886">
    <property type="term" value="C:plasma membrane"/>
    <property type="evidence" value="ECO:0007669"/>
    <property type="project" value="UniProtKB-SubCell"/>
</dbReference>
<dbReference type="GO" id="GO:0005509">
    <property type="term" value="F:calcium ion binding"/>
    <property type="evidence" value="ECO:0007669"/>
    <property type="project" value="InterPro"/>
</dbReference>
<evidence type="ECO:0000256" key="8">
    <source>
        <dbReference type="ARBA" id="ARBA00022737"/>
    </source>
</evidence>
<feature type="compositionally biased region" description="Acidic residues" evidence="18">
    <location>
        <begin position="479"/>
        <end position="497"/>
    </location>
</feature>
<feature type="region of interest" description="Disordered" evidence="18">
    <location>
        <begin position="1300"/>
        <end position="1319"/>
    </location>
</feature>
<dbReference type="FunFam" id="3.20.20.190:FF:000006">
    <property type="entry name" value="Phosphoinositide phospholipase C"/>
    <property type="match status" value="1"/>
</dbReference>
<dbReference type="InterPro" id="IPR001192">
    <property type="entry name" value="PI-PLC_fam"/>
</dbReference>
<feature type="non-terminal residue" evidence="23">
    <location>
        <position position="1"/>
    </location>
</feature>
<dbReference type="CDD" id="cd00275">
    <property type="entry name" value="C2_PLC_like"/>
    <property type="match status" value="1"/>
</dbReference>
<dbReference type="SUPFAM" id="SSF51695">
    <property type="entry name" value="PLC-like phosphodiesterases"/>
    <property type="match status" value="1"/>
</dbReference>
<feature type="domain" description="PI-PLC Y-box" evidence="21">
    <location>
        <begin position="637"/>
        <end position="750"/>
    </location>
</feature>
<protein>
    <recommendedName>
        <fullName evidence="17">Phosphoinositide phospholipase C</fullName>
        <ecNumber evidence="17">3.1.4.11</ecNumber>
    </recommendedName>
</protein>
<evidence type="ECO:0000256" key="10">
    <source>
        <dbReference type="ARBA" id="ARBA00022837"/>
    </source>
</evidence>
<dbReference type="PANTHER" id="PTHR10336:SF166">
    <property type="entry name" value="1-PHOSPHATIDYLINOSITOL 4,5-BISPHOSPHATE PHOSPHODIESTERASE ETA-2"/>
    <property type="match status" value="1"/>
</dbReference>
<comment type="caution">
    <text evidence="23">The sequence shown here is derived from an EMBL/GenBank/DDBJ whole genome shotgun (WGS) entry which is preliminary data.</text>
</comment>
<reference evidence="23 24" key="1">
    <citation type="submission" date="2019-09" db="EMBL/GenBank/DDBJ databases">
        <title>Bird 10,000 Genomes (B10K) Project - Family phase.</title>
        <authorList>
            <person name="Zhang G."/>
        </authorList>
    </citation>
    <scope>NUCLEOTIDE SEQUENCE [LARGE SCALE GENOMIC DNA]</scope>
    <source>
        <strain evidence="23">B10K-DU-005-78</strain>
        <tissue evidence="23">Mixed tissue sample</tissue>
    </source>
</reference>
<dbReference type="Pfam" id="PF09279">
    <property type="entry name" value="EF-hand_like"/>
    <property type="match status" value="1"/>
</dbReference>
<keyword evidence="7" id="KW-0479">Metal-binding</keyword>
<dbReference type="EC" id="3.1.4.11" evidence="17"/>
<sequence>MDASKPLLLQNKFSVARLAEDFFWVGGSIVASPRWKIGHIVERCMSSMQTGTQMIKLRGSSKGLVRFYYLDEHKSCIRWRPSRKNEKAKISIDSIQEVCEGKQSEIFQRYADGSFDPNCCFSIYYGDHMESLDLVSSSGEEARTWITGLKYLMAGISDEDSLSKRQRTRDQYYLRQTFDEADKNGDGSLSISEVLQLMHKLNVNLPRQKVKQMFKEADTDDNQGMLGFDEFCAFYKMMSTRRDLYLLMLTYSNHKDYLDTDDLRRFLEIEQKMTNVTKEHCLEIISKFEPCLENKKEGALGIDGFTNYMRSPSGDIFNPEHYQVNQDMSYPLSHYFITSSHNTYLMGDQLMSQSRVDMYAWVLQSGCRCVEVDCWDGPDGEPIVHHGYTLTSKILFKDVIETINKYAFIKNEYPVILSIENHCSVIQQKKMAQYLTEILGDKLDLSSVHNDDSTKLPSPASLKGKILVKGKKLPANISDDAEEGEVSDEDSADEIDDDCKLMNGDASANRKRVENIAKKKLDSLIKESKIRDCEDPNNFTVTALPSSGKAGLKSDSKKNKLEDDMESGEDFSTSKRHGRSLMGSFSKRKKKGSKLKKATSLEEGEDDLDSQGNLARSSVYYSRINRQKKTMKLSRALSDLVKYTKSVGIHDVETEISSSWQVSSFSETKAHQILQQKPAQYLRFNQHQLSRIYPSSYRVDSSNYNPQPFWNAGCQLVALNYQSEGRMLQLNRAKFSANGNCGYVLKPNCMCQGVFNPNSEDPLPGQLKKQLVLRIISGQQLPKPRDSMLGDRGEIIDPFVEVEVIGLPVDCFKEQTRVVDDNGFNPMWEETLVFTVHMPEIALIRFLVWDHDPIGRDFIGQRTIAFSSMMPGYRHVYLEGIEEASIFVHVAINDICGKAKQALGLKGLFLRNPKQASLDSHAAGQLHRKHSFSSHILRRTASAPTKSQKKNKKGFPEIAFDAKDNSSEGVGEDCEVEAASQPRFEQEPESPCLSPAPRDGATGERSVTSLCSLETITEEPVVANENHHASLFFPLPVTPYSDSEEGSVSDHSTESQPEASSTSNQPQESLLTQAAQAVPVSVSQTSSYMLVRRSKSEGLKMSDSSALIKIPSSLSPAAEVYFDATVNDRIWSKLDCSNHRDSMSSSSSMSSNDTVIDLSLPNLARKSLPDLGIRHENFEPLTIRKGMRPRSATTSSNEMPMVSKSKSNPNLRSGQLPADELCPRPLARSPQDAFSSIPRRHTWSRLYIESLRQSSNKSKAHDMVGNNQAKSKSLGDLTSDDIVCTFESKYRSISRSFVTRSMREQRRSSGLRSSVKSQDELTEQLKKLTAFQQENDITSPISLDPAESEEEGESLGLLRRSSSRSQSRVRYIANRAKQAQERQRLQSLGQLSGSPIEERGNPEGACSVAKAVCMDMASPA</sequence>
<keyword evidence="9 17" id="KW-0378">Hydrolase</keyword>
<dbReference type="FunFam" id="1.10.238.10:FF:000036">
    <property type="entry name" value="Phosphoinositide phospholipase C"/>
    <property type="match status" value="1"/>
</dbReference>
<dbReference type="Gene3D" id="2.30.29.30">
    <property type="entry name" value="Pleckstrin-homology domain (PH domain)/Phosphotyrosine-binding domain (PTB)"/>
    <property type="match status" value="1"/>
</dbReference>
<feature type="non-terminal residue" evidence="23">
    <location>
        <position position="1420"/>
    </location>
</feature>
<dbReference type="GO" id="GO:0048015">
    <property type="term" value="P:phosphatidylinositol-mediated signaling"/>
    <property type="evidence" value="ECO:0007669"/>
    <property type="project" value="TreeGrafter"/>
</dbReference>
<dbReference type="FunFam" id="2.60.40.150:FF:000018">
    <property type="entry name" value="Phosphoinositide phospholipase C"/>
    <property type="match status" value="1"/>
</dbReference>
<dbReference type="PROSITE" id="PS50003">
    <property type="entry name" value="PH_DOMAIN"/>
    <property type="match status" value="1"/>
</dbReference>
<feature type="compositionally biased region" description="Polar residues" evidence="18">
    <location>
        <begin position="1054"/>
        <end position="1077"/>
    </location>
</feature>
<feature type="region of interest" description="Disordered" evidence="18">
    <location>
        <begin position="937"/>
        <end position="1006"/>
    </location>
</feature>
<keyword evidence="12 17" id="KW-0443">Lipid metabolism</keyword>
<evidence type="ECO:0000256" key="9">
    <source>
        <dbReference type="ARBA" id="ARBA00022801"/>
    </source>
</evidence>
<dbReference type="InterPro" id="IPR001711">
    <property type="entry name" value="PLipase_C_Pinositol-sp_Y"/>
</dbReference>
<keyword evidence="4" id="KW-1003">Cell membrane</keyword>
<dbReference type="InterPro" id="IPR011993">
    <property type="entry name" value="PH-like_dom_sf"/>
</dbReference>
<dbReference type="FunFam" id="1.10.238.10:FF:000005">
    <property type="entry name" value="Phosphoinositide phospholipase C"/>
    <property type="match status" value="1"/>
</dbReference>
<dbReference type="CDD" id="cd16221">
    <property type="entry name" value="EFh_PI-PLCeta2"/>
    <property type="match status" value="1"/>
</dbReference>
<dbReference type="GO" id="GO:0004435">
    <property type="term" value="F:phosphatidylinositol-4,5-bisphosphate phospholipase C activity"/>
    <property type="evidence" value="ECO:0007669"/>
    <property type="project" value="UniProtKB-EC"/>
</dbReference>
<feature type="region of interest" description="Disordered" evidence="18">
    <location>
        <begin position="1254"/>
        <end position="1274"/>
    </location>
</feature>
<accession>A0A7L0GCL8</accession>
<evidence type="ECO:0000259" key="19">
    <source>
        <dbReference type="PROSITE" id="PS50003"/>
    </source>
</evidence>
<feature type="compositionally biased region" description="Basic residues" evidence="18">
    <location>
        <begin position="586"/>
        <end position="597"/>
    </location>
</feature>
<dbReference type="SMART" id="SM00054">
    <property type="entry name" value="EFh"/>
    <property type="match status" value="2"/>
</dbReference>
<evidence type="ECO:0000256" key="6">
    <source>
        <dbReference type="ARBA" id="ARBA00022553"/>
    </source>
</evidence>